<protein>
    <submittedName>
        <fullName evidence="3">Uncharacterized protein</fullName>
    </submittedName>
</protein>
<organism evidence="3 4">
    <name type="scientific">Mycobacterium lehmannii</name>
    <dbReference type="NCBI Taxonomy" id="2048550"/>
    <lineage>
        <taxon>Bacteria</taxon>
        <taxon>Bacillati</taxon>
        <taxon>Actinomycetota</taxon>
        <taxon>Actinomycetes</taxon>
        <taxon>Mycobacteriales</taxon>
        <taxon>Mycobacteriaceae</taxon>
        <taxon>Mycobacterium</taxon>
    </lineage>
</organism>
<keyword evidence="4" id="KW-1185">Reference proteome</keyword>
<dbReference type="PANTHER" id="PTHR37031">
    <property type="entry name" value="METALLOPHOSPHATASE BINDING DOMAIN PROTEIN"/>
    <property type="match status" value="1"/>
</dbReference>
<dbReference type="InterPro" id="IPR056702">
    <property type="entry name" value="DUF7800"/>
</dbReference>
<feature type="domain" description="PhoD-like phosphatase metallophosphatase" evidence="1">
    <location>
        <begin position="137"/>
        <end position="467"/>
    </location>
</feature>
<evidence type="ECO:0000259" key="1">
    <source>
        <dbReference type="Pfam" id="PF09423"/>
    </source>
</evidence>
<dbReference type="Pfam" id="PF09423">
    <property type="entry name" value="PhoD"/>
    <property type="match status" value="1"/>
</dbReference>
<dbReference type="Pfam" id="PF25077">
    <property type="entry name" value="DUF7800"/>
    <property type="match status" value="1"/>
</dbReference>
<gene>
    <name evidence="3" type="ORF">AU192_12965</name>
</gene>
<dbReference type="AlphaFoldDB" id="A0A117JMD0"/>
<reference evidence="3 4" key="1">
    <citation type="submission" date="2016-01" db="EMBL/GenBank/DDBJ databases">
        <authorList>
            <consortium name="TB Trials Study Group"/>
            <person name="Sutton G."/>
            <person name="Brinkac L."/>
            <person name="Sanka R."/>
            <person name="Adams M."/>
            <person name="Lau E.L."/>
            <person name="Macaden R."/>
            <person name="Grewal H.M.S."/>
        </authorList>
    </citation>
    <scope>NUCLEOTIDE SEQUENCE [LARGE SCALE GENOMIC DNA]</scope>
    <source>
        <strain evidence="3 4">IS-1744</strain>
    </source>
</reference>
<dbReference type="Gene3D" id="3.60.21.70">
    <property type="entry name" value="PhoD-like phosphatase"/>
    <property type="match status" value="1"/>
</dbReference>
<sequence length="552" mass="62916">MHDGAMPEVRVGPLLRHVGKTDATVWVETDKPCGVEVLGSHADTFEVEGHHFAIVCVTDLDPDSDHPYEVHLDGEKAWPPNGYEYPQPRIRLMPRDGSLRLLFGSCRASAPHHPPYTYQHWWHPKGKGIDVLRTYGMRMLRQPSALWPDALLMMGDQLYADQVNDTIKDLVADREVHADGPVEVLEDFEEYCIGYWDAWCDPVVRWMLSTIPTSMMFDDHEINDKWNTSQAWLDEKRQTDWYQTRIIGGLMAYWIYQHLGNMSPDELAKDQTFQRVIETRQGSELVRELAQIAEKDDGASHFSMCRDLGPARLIVVDARTGRQLKPGRRRITTDEEWDWITANADGNYQHLLFASSLPILLPYGMHHIEAWSEAVGDGAWGRWLTGLGEKVRITANLDHWACFQESFRRFEDLVIDVASGRRGPAPDSVVLFGGDVHHCWVSEVEVPDEATRLGTKVWQVVCSGLRKEPSAVERVILRLGHTGFVETVGNALVKTTKVPKPRLRWRPVSEPHFRNQVGTLEIAGGEMGVRIEKVTGRWRKPHLTTVIEHKLL</sequence>
<comment type="caution">
    <text evidence="3">The sequence shown here is derived from an EMBL/GenBank/DDBJ whole genome shotgun (WGS) entry which is preliminary data.</text>
</comment>
<dbReference type="PANTHER" id="PTHR37031:SF2">
    <property type="entry name" value="PHOD-LIKE PHOSPHATASE METALLOPHOSPHATASE DOMAIN-CONTAINING PROTEIN"/>
    <property type="match status" value="1"/>
</dbReference>
<accession>A0A117JMD0</accession>
<name>A0A117JMD0_9MYCO</name>
<dbReference type="InterPro" id="IPR038607">
    <property type="entry name" value="PhoD-like_sf"/>
</dbReference>
<evidence type="ECO:0000313" key="3">
    <source>
        <dbReference type="EMBL" id="KUI21319.1"/>
    </source>
</evidence>
<evidence type="ECO:0000313" key="4">
    <source>
        <dbReference type="Proteomes" id="UP000053707"/>
    </source>
</evidence>
<dbReference type="Proteomes" id="UP000053707">
    <property type="component" value="Unassembled WGS sequence"/>
</dbReference>
<dbReference type="EMBL" id="LQIR01000001">
    <property type="protein sequence ID" value="KUI21319.1"/>
    <property type="molecule type" value="Genomic_DNA"/>
</dbReference>
<feature type="domain" description="DUF7800" evidence="2">
    <location>
        <begin position="6"/>
        <end position="90"/>
    </location>
</feature>
<evidence type="ECO:0000259" key="2">
    <source>
        <dbReference type="Pfam" id="PF25077"/>
    </source>
</evidence>
<dbReference type="InterPro" id="IPR018946">
    <property type="entry name" value="PhoD-like_MPP"/>
</dbReference>
<proteinExistence type="predicted"/>